<proteinExistence type="inferred from homology"/>
<evidence type="ECO:0000313" key="4">
    <source>
        <dbReference type="EMBL" id="NCU16755.1"/>
    </source>
</evidence>
<evidence type="ECO:0000256" key="2">
    <source>
        <dbReference type="ARBA" id="ARBA00022723"/>
    </source>
</evidence>
<organism evidence="4 5">
    <name type="scientific">Pallidibacillus pasinlerensis</name>
    <dbReference type="NCBI Taxonomy" id="2703818"/>
    <lineage>
        <taxon>Bacteria</taxon>
        <taxon>Bacillati</taxon>
        <taxon>Bacillota</taxon>
        <taxon>Bacilli</taxon>
        <taxon>Bacillales</taxon>
        <taxon>Bacillaceae</taxon>
        <taxon>Pallidibacillus</taxon>
    </lineage>
</organism>
<dbReference type="SUPFAM" id="SSF54593">
    <property type="entry name" value="Glyoxalase/Bleomycin resistance protein/Dihydroxybiphenyl dioxygenase"/>
    <property type="match status" value="1"/>
</dbReference>
<protein>
    <submittedName>
        <fullName evidence="4">Methylmalonyl-CoA epimerase</fullName>
        <ecNumber evidence="4">5.1.99.1</ecNumber>
    </submittedName>
</protein>
<accession>A0ABX0A382</accession>
<comment type="similarity">
    <text evidence="1">Belongs to the methylmalonyl-CoA epimerase family.</text>
</comment>
<dbReference type="CDD" id="cd07249">
    <property type="entry name" value="MMCE"/>
    <property type="match status" value="1"/>
</dbReference>
<dbReference type="PANTHER" id="PTHR43048">
    <property type="entry name" value="METHYLMALONYL-COA EPIMERASE"/>
    <property type="match status" value="1"/>
</dbReference>
<dbReference type="EMBL" id="JAACYS010000008">
    <property type="protein sequence ID" value="NCU16755.1"/>
    <property type="molecule type" value="Genomic_DNA"/>
</dbReference>
<dbReference type="InterPro" id="IPR017515">
    <property type="entry name" value="MeMalonyl-CoA_epimerase"/>
</dbReference>
<evidence type="ECO:0000259" key="3">
    <source>
        <dbReference type="PROSITE" id="PS51819"/>
    </source>
</evidence>
<evidence type="ECO:0000256" key="1">
    <source>
        <dbReference type="ARBA" id="ARBA00009308"/>
    </source>
</evidence>
<dbReference type="InterPro" id="IPR029068">
    <property type="entry name" value="Glyas_Bleomycin-R_OHBP_Dase"/>
</dbReference>
<keyword evidence="4" id="KW-0413">Isomerase</keyword>
<dbReference type="GO" id="GO:0004493">
    <property type="term" value="F:methylmalonyl-CoA epimerase activity"/>
    <property type="evidence" value="ECO:0007669"/>
    <property type="project" value="UniProtKB-EC"/>
</dbReference>
<dbReference type="InterPro" id="IPR051785">
    <property type="entry name" value="MMCE/EMCE_epimerase"/>
</dbReference>
<comment type="caution">
    <text evidence="4">The sequence shown here is derived from an EMBL/GenBank/DDBJ whole genome shotgun (WGS) entry which is preliminary data.</text>
</comment>
<feature type="domain" description="VOC" evidence="3">
    <location>
        <begin position="3"/>
        <end position="131"/>
    </location>
</feature>
<reference evidence="4 5" key="1">
    <citation type="submission" date="2020-01" db="EMBL/GenBank/DDBJ databases">
        <title>A novel Bacillus sp. from Pasinler.</title>
        <authorList>
            <person name="Adiguzel A."/>
            <person name="Ay H."/>
            <person name="Baltaci M.O."/>
        </authorList>
    </citation>
    <scope>NUCLEOTIDE SEQUENCE [LARGE SCALE GENOMIC DNA]</scope>
    <source>
        <strain evidence="4 5">P1</strain>
    </source>
</reference>
<gene>
    <name evidence="4" type="primary">mce</name>
    <name evidence="4" type="ORF">GW534_03070</name>
</gene>
<dbReference type="NCBIfam" id="TIGR03081">
    <property type="entry name" value="metmalonyl_epim"/>
    <property type="match status" value="1"/>
</dbReference>
<keyword evidence="5" id="KW-1185">Reference proteome</keyword>
<dbReference type="PROSITE" id="PS51819">
    <property type="entry name" value="VOC"/>
    <property type="match status" value="1"/>
</dbReference>
<dbReference type="Pfam" id="PF13669">
    <property type="entry name" value="Glyoxalase_4"/>
    <property type="match status" value="1"/>
</dbReference>
<dbReference type="InterPro" id="IPR037523">
    <property type="entry name" value="VOC_core"/>
</dbReference>
<name>A0ABX0A382_9BACI</name>
<evidence type="ECO:0000313" key="5">
    <source>
        <dbReference type="Proteomes" id="UP000743899"/>
    </source>
</evidence>
<dbReference type="Proteomes" id="UP000743899">
    <property type="component" value="Unassembled WGS sequence"/>
</dbReference>
<dbReference type="PANTHER" id="PTHR43048:SF3">
    <property type="entry name" value="METHYLMALONYL-COA EPIMERASE, MITOCHONDRIAL"/>
    <property type="match status" value="1"/>
</dbReference>
<keyword evidence="2" id="KW-0479">Metal-binding</keyword>
<dbReference type="EC" id="5.1.99.1" evidence="4"/>
<dbReference type="RefSeq" id="WP_161919591.1">
    <property type="nucleotide sequence ID" value="NZ_JAACYS010000008.1"/>
</dbReference>
<sequence>MQGIDHIGIAVKSIDEALPFYTDILQFKHIGTEVVEEQRVKVAFIDAINCKIELLEPTDENSTVYKFIEKRGEGIHHIAIKTENIEQDIKYLKDEKLRLINESPRIGAGDALVSFIHPKSCGGVLYELCQHKED</sequence>
<dbReference type="Gene3D" id="3.10.180.10">
    <property type="entry name" value="2,3-Dihydroxybiphenyl 1,2-Dioxygenase, domain 1"/>
    <property type="match status" value="1"/>
</dbReference>